<evidence type="ECO:0000313" key="2">
    <source>
        <dbReference type="EMBL" id="MBL0385257.1"/>
    </source>
</evidence>
<keyword evidence="1" id="KW-1133">Transmembrane helix</keyword>
<dbReference type="RefSeq" id="WP_201630441.1">
    <property type="nucleotide sequence ID" value="NZ_JAEQNB010000001.1"/>
</dbReference>
<dbReference type="Proteomes" id="UP000602284">
    <property type="component" value="Unassembled WGS sequence"/>
</dbReference>
<feature type="transmembrane region" description="Helical" evidence="1">
    <location>
        <begin position="118"/>
        <end position="134"/>
    </location>
</feature>
<comment type="caution">
    <text evidence="2">The sequence shown here is derived from an EMBL/GenBank/DDBJ whole genome shotgun (WGS) entry which is preliminary data.</text>
</comment>
<keyword evidence="1" id="KW-0812">Transmembrane</keyword>
<reference evidence="2 3" key="1">
    <citation type="submission" date="2021-01" db="EMBL/GenBank/DDBJ databases">
        <title>Tumebacillus sp. strain ITR2 16S ribosomal RNA gene Genome sequencing and assembly.</title>
        <authorList>
            <person name="Kang M."/>
        </authorList>
    </citation>
    <scope>NUCLEOTIDE SEQUENCE [LARGE SCALE GENOMIC DNA]</scope>
    <source>
        <strain evidence="2 3">ITR2</strain>
    </source>
</reference>
<feature type="transmembrane region" description="Helical" evidence="1">
    <location>
        <begin position="169"/>
        <end position="190"/>
    </location>
</feature>
<keyword evidence="1" id="KW-0472">Membrane</keyword>
<feature type="transmembrane region" description="Helical" evidence="1">
    <location>
        <begin position="146"/>
        <end position="162"/>
    </location>
</feature>
<feature type="transmembrane region" description="Helical" evidence="1">
    <location>
        <begin position="46"/>
        <end position="66"/>
    </location>
</feature>
<evidence type="ECO:0000313" key="3">
    <source>
        <dbReference type="Proteomes" id="UP000602284"/>
    </source>
</evidence>
<organism evidence="2 3">
    <name type="scientific">Tumebacillus amylolyticus</name>
    <dbReference type="NCBI Taxonomy" id="2801339"/>
    <lineage>
        <taxon>Bacteria</taxon>
        <taxon>Bacillati</taxon>
        <taxon>Bacillota</taxon>
        <taxon>Bacilli</taxon>
        <taxon>Bacillales</taxon>
        <taxon>Alicyclobacillaceae</taxon>
        <taxon>Tumebacillus</taxon>
    </lineage>
</organism>
<sequence>MQPEVPLTTAPTPKLSYWNTPKAFVLLSLLFLSAIGLGFTHNTSGLLNASSAILGGVLIDLPFAFFQKRKNKLPDGAILTGLIVAMVVSVTTPWYIPAATAALGVLLKNLLRVRKKPMLNPAAIGLLLGVLLLSTDQDWWGGMAELSPWWTLALLLIGFAITRKVNKYAQVLTFLGVYVLAFLVLALLGIDTDLASDALRTPFVNSALFLGFVMLTDPPTSPGRTSDQIVFALIAAVVSVALYLLWGGLAYLLIGLLTANLWNAWRLWKK</sequence>
<feature type="transmembrane region" description="Helical" evidence="1">
    <location>
        <begin position="20"/>
        <end position="39"/>
    </location>
</feature>
<protein>
    <submittedName>
        <fullName evidence="2">RnfABCDGE type electron transport complex subunit D</fullName>
    </submittedName>
</protein>
<feature type="transmembrane region" description="Helical" evidence="1">
    <location>
        <begin position="229"/>
        <end position="262"/>
    </location>
</feature>
<proteinExistence type="predicted"/>
<keyword evidence="3" id="KW-1185">Reference proteome</keyword>
<accession>A0ABS1J4P5</accession>
<evidence type="ECO:0000256" key="1">
    <source>
        <dbReference type="SAM" id="Phobius"/>
    </source>
</evidence>
<dbReference type="EMBL" id="JAEQNB010000001">
    <property type="protein sequence ID" value="MBL0385257.1"/>
    <property type="molecule type" value="Genomic_DNA"/>
</dbReference>
<feature type="transmembrane region" description="Helical" evidence="1">
    <location>
        <begin position="78"/>
        <end position="106"/>
    </location>
</feature>
<gene>
    <name evidence="2" type="ORF">JJB07_01245</name>
</gene>
<name>A0ABS1J4P5_9BACL</name>